<feature type="domain" description="Response regulatory" evidence="2">
    <location>
        <begin position="6"/>
        <end position="126"/>
    </location>
</feature>
<dbReference type="OrthoDB" id="7631574at2"/>
<protein>
    <submittedName>
        <fullName evidence="3">Transcriptional regulator</fullName>
    </submittedName>
</protein>
<dbReference type="STRING" id="1849968.A8C32_01410"/>
<dbReference type="Gene3D" id="3.40.50.2300">
    <property type="match status" value="1"/>
</dbReference>
<accession>A0A1E5TA03</accession>
<dbReference type="SMART" id="SM00448">
    <property type="entry name" value="REC"/>
    <property type="match status" value="1"/>
</dbReference>
<dbReference type="PANTHER" id="PTHR44520">
    <property type="entry name" value="RESPONSE REGULATOR RCP1-RELATED"/>
    <property type="match status" value="1"/>
</dbReference>
<dbReference type="Proteomes" id="UP000095713">
    <property type="component" value="Unassembled WGS sequence"/>
</dbReference>
<organism evidence="3 4">
    <name type="scientific">Flavivirga aquatica</name>
    <dbReference type="NCBI Taxonomy" id="1849968"/>
    <lineage>
        <taxon>Bacteria</taxon>
        <taxon>Pseudomonadati</taxon>
        <taxon>Bacteroidota</taxon>
        <taxon>Flavobacteriia</taxon>
        <taxon>Flavobacteriales</taxon>
        <taxon>Flavobacteriaceae</taxon>
        <taxon>Flavivirga</taxon>
    </lineage>
</organism>
<keyword evidence="1" id="KW-0597">Phosphoprotein</keyword>
<dbReference type="CDD" id="cd17557">
    <property type="entry name" value="REC_Rcp-like"/>
    <property type="match status" value="1"/>
</dbReference>
<dbReference type="AlphaFoldDB" id="A0A1E5TA03"/>
<dbReference type="RefSeq" id="WP_069830175.1">
    <property type="nucleotide sequence ID" value="NZ_MDJD01000034.1"/>
</dbReference>
<dbReference type="PANTHER" id="PTHR44520:SF2">
    <property type="entry name" value="RESPONSE REGULATOR RCP1"/>
    <property type="match status" value="1"/>
</dbReference>
<reference evidence="3 4" key="1">
    <citation type="submission" date="2016-05" db="EMBL/GenBank/DDBJ databases">
        <title>Draft Genome Sequence of Algibacter sp. Strain SK-16 Isolated from the Surface Water of Aburatsubo Inlet.</title>
        <authorList>
            <person name="Wong S.-K."/>
            <person name="Yoshizawa S."/>
            <person name="Nakajima Y."/>
            <person name="Ogura Y."/>
            <person name="Tetsuya H."/>
            <person name="Hamasaki K."/>
        </authorList>
    </citation>
    <scope>NUCLEOTIDE SEQUENCE [LARGE SCALE GENOMIC DNA]</scope>
    <source>
        <strain evidence="3 4">SK-16</strain>
    </source>
</reference>
<dbReference type="Pfam" id="PF00072">
    <property type="entry name" value="Response_reg"/>
    <property type="match status" value="1"/>
</dbReference>
<dbReference type="SUPFAM" id="SSF52172">
    <property type="entry name" value="CheY-like"/>
    <property type="match status" value="1"/>
</dbReference>
<name>A0A1E5TA03_9FLAO</name>
<dbReference type="InterPro" id="IPR052893">
    <property type="entry name" value="TCS_response_regulator"/>
</dbReference>
<dbReference type="InterPro" id="IPR001789">
    <property type="entry name" value="Sig_transdc_resp-reg_receiver"/>
</dbReference>
<keyword evidence="4" id="KW-1185">Reference proteome</keyword>
<evidence type="ECO:0000256" key="1">
    <source>
        <dbReference type="PROSITE-ProRule" id="PRU00169"/>
    </source>
</evidence>
<dbReference type="GO" id="GO:0000160">
    <property type="term" value="P:phosphorelay signal transduction system"/>
    <property type="evidence" value="ECO:0007669"/>
    <property type="project" value="InterPro"/>
</dbReference>
<sequence>MEKKLNILLIEDDMIEIMKLNRTISSLDLKHKIIEANNGEDALKILQKKDELPHIILLDLNMPKINGIEFLKILKNDDVLKYLPTIVLTTSSNQNDLLECYKIGIAGYVLKPLKYEDYVSKLEKLLAYWSINELKQI</sequence>
<gene>
    <name evidence="3" type="ORF">A8C32_01410</name>
</gene>
<evidence type="ECO:0000313" key="4">
    <source>
        <dbReference type="Proteomes" id="UP000095713"/>
    </source>
</evidence>
<dbReference type="InterPro" id="IPR011006">
    <property type="entry name" value="CheY-like_superfamily"/>
</dbReference>
<dbReference type="EMBL" id="MDJD01000034">
    <property type="protein sequence ID" value="OEK08147.1"/>
    <property type="molecule type" value="Genomic_DNA"/>
</dbReference>
<dbReference type="PROSITE" id="PS50110">
    <property type="entry name" value="RESPONSE_REGULATORY"/>
    <property type="match status" value="1"/>
</dbReference>
<proteinExistence type="predicted"/>
<comment type="caution">
    <text evidence="3">The sequence shown here is derived from an EMBL/GenBank/DDBJ whole genome shotgun (WGS) entry which is preliminary data.</text>
</comment>
<feature type="modified residue" description="4-aspartylphosphate" evidence="1">
    <location>
        <position position="59"/>
    </location>
</feature>
<evidence type="ECO:0000313" key="3">
    <source>
        <dbReference type="EMBL" id="OEK08147.1"/>
    </source>
</evidence>
<evidence type="ECO:0000259" key="2">
    <source>
        <dbReference type="PROSITE" id="PS50110"/>
    </source>
</evidence>